<evidence type="ECO:0000256" key="2">
    <source>
        <dbReference type="ARBA" id="ARBA00022448"/>
    </source>
</evidence>
<dbReference type="SUPFAM" id="SSF46458">
    <property type="entry name" value="Globin-like"/>
    <property type="match status" value="1"/>
</dbReference>
<evidence type="ECO:0000256" key="6">
    <source>
        <dbReference type="ARBA" id="ARBA00023004"/>
    </source>
</evidence>
<evidence type="ECO:0000313" key="11">
    <source>
        <dbReference type="Proteomes" id="UP000694865"/>
    </source>
</evidence>
<dbReference type="PANTHER" id="PTHR46783">
    <property type="entry name" value="CYTOGLOBIN"/>
    <property type="match status" value="1"/>
</dbReference>
<dbReference type="GO" id="GO:0005506">
    <property type="term" value="F:iron ion binding"/>
    <property type="evidence" value="ECO:0007669"/>
    <property type="project" value="InterPro"/>
</dbReference>
<dbReference type="RefSeq" id="XP_002732485.1">
    <property type="nucleotide sequence ID" value="XM_002732439.2"/>
</dbReference>
<dbReference type="EMBL" id="KU553330">
    <property type="protein sequence ID" value="AOR07028.1"/>
    <property type="molecule type" value="mRNA"/>
</dbReference>
<name>A0A1C9TA57_SACKO</name>
<dbReference type="InterPro" id="IPR044399">
    <property type="entry name" value="Mb-like_M"/>
</dbReference>
<keyword evidence="2 7" id="KW-0813">Transport</keyword>
<dbReference type="InterPro" id="IPR013314">
    <property type="entry name" value="Globin_lamprey/hagfish"/>
</dbReference>
<proteinExistence type="evidence at transcript level"/>
<dbReference type="InterPro" id="IPR000971">
    <property type="entry name" value="Globin"/>
</dbReference>
<feature type="compositionally biased region" description="Polar residues" evidence="8">
    <location>
        <begin position="1"/>
        <end position="11"/>
    </location>
</feature>
<keyword evidence="4 7" id="KW-0561">Oxygen transport</keyword>
<feature type="region of interest" description="Disordered" evidence="8">
    <location>
        <begin position="1"/>
        <end position="22"/>
    </location>
</feature>
<evidence type="ECO:0000256" key="7">
    <source>
        <dbReference type="RuleBase" id="RU000356"/>
    </source>
</evidence>
<dbReference type="GO" id="GO:0019825">
    <property type="term" value="F:oxygen binding"/>
    <property type="evidence" value="ECO:0007669"/>
    <property type="project" value="InterPro"/>
</dbReference>
<dbReference type="GeneID" id="100378901"/>
<dbReference type="OrthoDB" id="436496at2759"/>
<accession>A0A1C9TA57</accession>
<reference evidence="10" key="2">
    <citation type="submission" date="2016-01" db="EMBL/GenBank/DDBJ databases">
        <authorList>
            <person name="Oliw E.H."/>
        </authorList>
    </citation>
    <scope>NUCLEOTIDE SEQUENCE</scope>
</reference>
<evidence type="ECO:0000313" key="12">
    <source>
        <dbReference type="RefSeq" id="XP_002732485.1"/>
    </source>
</evidence>
<sequence length="183" mass="20352">MESTESNTPVKETTEINPDDIPDEVTILTPKEVKAISESWKVVYAKKKENGVALFIRLFQSVPGSKSLFKNLDGIDDEEKLRNHPRLKAHGFRVMSSVNSLIESLEEGELLVQLLKDLGSSHSKNKVTSSHFDALGPVIIWLLQKENGDSFTPAVKNAWLKGWGVMKSVIVGSLEEAYAKMKT</sequence>
<dbReference type="Gene3D" id="1.10.490.10">
    <property type="entry name" value="Globins"/>
    <property type="match status" value="1"/>
</dbReference>
<evidence type="ECO:0000259" key="9">
    <source>
        <dbReference type="PROSITE" id="PS01033"/>
    </source>
</evidence>
<dbReference type="PROSITE" id="PS01033">
    <property type="entry name" value="GLOBIN"/>
    <property type="match status" value="1"/>
</dbReference>
<evidence type="ECO:0000256" key="8">
    <source>
        <dbReference type="SAM" id="MobiDB-lite"/>
    </source>
</evidence>
<dbReference type="GO" id="GO:0005344">
    <property type="term" value="F:oxygen carrier activity"/>
    <property type="evidence" value="ECO:0007669"/>
    <property type="project" value="UniProtKB-KW"/>
</dbReference>
<dbReference type="PANTHER" id="PTHR46783:SF3">
    <property type="entry name" value="GLOBIN FAMILY PROFILE DOMAIN-CONTAINING PROTEIN"/>
    <property type="match status" value="1"/>
</dbReference>
<dbReference type="GO" id="GO:0016491">
    <property type="term" value="F:oxidoreductase activity"/>
    <property type="evidence" value="ECO:0007669"/>
    <property type="project" value="UniProtKB-ARBA"/>
</dbReference>
<evidence type="ECO:0000256" key="1">
    <source>
        <dbReference type="ARBA" id="ARBA00011245"/>
    </source>
</evidence>
<gene>
    <name evidence="12" type="primary">LOC100378901</name>
</gene>
<dbReference type="Pfam" id="PF00042">
    <property type="entry name" value="Globin"/>
    <property type="match status" value="1"/>
</dbReference>
<evidence type="ECO:0000256" key="4">
    <source>
        <dbReference type="ARBA" id="ARBA00022621"/>
    </source>
</evidence>
<reference evidence="10" key="1">
    <citation type="journal article" date="2008" name="Biol. Bull.">
        <title>cDNA sequences for transcription factors and signaling proteins of the hemichordate Saccoglossus kowalevskii: efficacy of the expressed sequence tag (EST) approach for evolutionary and developmental studies of a new organism.</title>
        <authorList>
            <person name="Freeman R.M. Jr."/>
            <person name="Wu M."/>
            <person name="Cordonnier-Pratt M.M."/>
            <person name="Pratt L.H."/>
            <person name="Gruber C.E."/>
            <person name="Smith M."/>
            <person name="Lander E.S."/>
            <person name="Stange-Thomann N."/>
            <person name="Lowe C.J."/>
            <person name="Gerhart J."/>
            <person name="Kirschner M."/>
        </authorList>
    </citation>
    <scope>NUCLEOTIDE SEQUENCE</scope>
</reference>
<organism evidence="10">
    <name type="scientific">Saccoglossus kowalevskii</name>
    <name type="common">Acorn worm</name>
    <dbReference type="NCBI Taxonomy" id="10224"/>
    <lineage>
        <taxon>Eukaryota</taxon>
        <taxon>Metazoa</taxon>
        <taxon>Hemichordata</taxon>
        <taxon>Enteropneusta</taxon>
        <taxon>Harrimaniidae</taxon>
        <taxon>Saccoglossus</taxon>
    </lineage>
</organism>
<feature type="domain" description="Globin" evidence="9">
    <location>
        <begin position="27"/>
        <end position="175"/>
    </location>
</feature>
<comment type="similarity">
    <text evidence="7">Belongs to the globin family.</text>
</comment>
<dbReference type="InterPro" id="IPR012292">
    <property type="entry name" value="Globin/Proto"/>
</dbReference>
<dbReference type="GO" id="GO:0020037">
    <property type="term" value="F:heme binding"/>
    <property type="evidence" value="ECO:0007669"/>
    <property type="project" value="InterPro"/>
</dbReference>
<evidence type="ECO:0000256" key="3">
    <source>
        <dbReference type="ARBA" id="ARBA00022617"/>
    </source>
</evidence>
<dbReference type="CDD" id="cd01040">
    <property type="entry name" value="Mb-like"/>
    <property type="match status" value="1"/>
</dbReference>
<evidence type="ECO:0000313" key="10">
    <source>
        <dbReference type="EMBL" id="AOR07028.1"/>
    </source>
</evidence>
<dbReference type="KEGG" id="sko:100378901"/>
<keyword evidence="11" id="KW-1185">Reference proteome</keyword>
<keyword evidence="6" id="KW-0408">Iron</keyword>
<comment type="subunit">
    <text evidence="1">Monomer.</text>
</comment>
<dbReference type="AlphaFoldDB" id="A0A1C9TA57"/>
<protein>
    <submittedName>
        <fullName evidence="12">Cytoglobin-1-like</fullName>
    </submittedName>
    <submittedName>
        <fullName evidence="10">Cytoglobin-like protein</fullName>
    </submittedName>
</protein>
<dbReference type="InterPro" id="IPR009050">
    <property type="entry name" value="Globin-like_sf"/>
</dbReference>
<evidence type="ECO:0000256" key="5">
    <source>
        <dbReference type="ARBA" id="ARBA00022723"/>
    </source>
</evidence>
<dbReference type="Proteomes" id="UP000694865">
    <property type="component" value="Unplaced"/>
</dbReference>
<reference evidence="12" key="3">
    <citation type="submission" date="2025-05" db="UniProtKB">
        <authorList>
            <consortium name="RefSeq"/>
        </authorList>
    </citation>
    <scope>IDENTIFICATION</scope>
    <source>
        <tissue evidence="12">Testes</tissue>
    </source>
</reference>
<keyword evidence="3 7" id="KW-0349">Heme</keyword>
<keyword evidence="5" id="KW-0479">Metal-binding</keyword>